<dbReference type="InterPro" id="IPR026443">
    <property type="entry name" value="Rhombo_lipo"/>
</dbReference>
<dbReference type="NCBIfam" id="TIGR04179">
    <property type="entry name" value="rhombo_lipo"/>
    <property type="match status" value="1"/>
</dbReference>
<feature type="signal peptide" evidence="2">
    <location>
        <begin position="1"/>
        <end position="26"/>
    </location>
</feature>
<feature type="region of interest" description="Disordered" evidence="1">
    <location>
        <begin position="242"/>
        <end position="261"/>
    </location>
</feature>
<dbReference type="EMBL" id="JAGSPM010000002">
    <property type="protein sequence ID" value="MBR7745946.1"/>
    <property type="molecule type" value="Genomic_DNA"/>
</dbReference>
<name>A0A941DD64_9BURK</name>
<organism evidence="3 4">
    <name type="scientific">Undibacterium baiyunense</name>
    <dbReference type="NCBI Taxonomy" id="2828731"/>
    <lineage>
        <taxon>Bacteria</taxon>
        <taxon>Pseudomonadati</taxon>
        <taxon>Pseudomonadota</taxon>
        <taxon>Betaproteobacteria</taxon>
        <taxon>Burkholderiales</taxon>
        <taxon>Oxalobacteraceae</taxon>
        <taxon>Undibacterium</taxon>
    </lineage>
</organism>
<evidence type="ECO:0000256" key="1">
    <source>
        <dbReference type="SAM" id="MobiDB-lite"/>
    </source>
</evidence>
<dbReference type="PROSITE" id="PS51257">
    <property type="entry name" value="PROKAR_LIPOPROTEIN"/>
    <property type="match status" value="1"/>
</dbReference>
<sequence length="261" mass="28581">MKTLKLLSGLAIAAITVFALSGCASMAGPKESKQSASIVDYLYPKAAQAPRLAPGITYLKPPMRVGIAFVPNAPSARTLPETEKIKLMERVKVAFAGQAYLGSIDIIPSQYLKAAGGFDNMEQVARMFNVDVMAMVSYDQVQFTDSNSLSFLYWTVIGAYLVHGNEHDTQTMLDISVFDVASRQLLMRAPGTSQVKGSANLSNYSERSRVARIEGYNKAADQLIPALQNEIASFRERLKTNENMRVEPRAGYRGDSNPSQK</sequence>
<reference evidence="3 4" key="1">
    <citation type="submission" date="2021-04" db="EMBL/GenBank/DDBJ databases">
        <title>novel species isolated from subtropical streams in China.</title>
        <authorList>
            <person name="Lu H."/>
        </authorList>
    </citation>
    <scope>NUCLEOTIDE SEQUENCE [LARGE SCALE GENOMIC DNA]</scope>
    <source>
        <strain evidence="3 4">BYS107W</strain>
    </source>
</reference>
<feature type="chain" id="PRO_5037875941" evidence="2">
    <location>
        <begin position="27"/>
        <end position="261"/>
    </location>
</feature>
<evidence type="ECO:0000313" key="3">
    <source>
        <dbReference type="EMBL" id="MBR7745946.1"/>
    </source>
</evidence>
<accession>A0A941DD64</accession>
<protein>
    <submittedName>
        <fullName evidence="3">Rhombotarget lipoprotein</fullName>
    </submittedName>
</protein>
<keyword evidence="3" id="KW-0449">Lipoprotein</keyword>
<dbReference type="Proteomes" id="UP000680158">
    <property type="component" value="Unassembled WGS sequence"/>
</dbReference>
<dbReference type="RefSeq" id="WP_212683299.1">
    <property type="nucleotide sequence ID" value="NZ_JAGSPM010000002.1"/>
</dbReference>
<feature type="compositionally biased region" description="Basic and acidic residues" evidence="1">
    <location>
        <begin position="242"/>
        <end position="252"/>
    </location>
</feature>
<evidence type="ECO:0000256" key="2">
    <source>
        <dbReference type="SAM" id="SignalP"/>
    </source>
</evidence>
<gene>
    <name evidence="3" type="primary">rhlP</name>
    <name evidence="3" type="ORF">KDM92_05090</name>
</gene>
<keyword evidence="2" id="KW-0732">Signal</keyword>
<proteinExistence type="predicted"/>
<evidence type="ECO:0000313" key="4">
    <source>
        <dbReference type="Proteomes" id="UP000680158"/>
    </source>
</evidence>
<comment type="caution">
    <text evidence="3">The sequence shown here is derived from an EMBL/GenBank/DDBJ whole genome shotgun (WGS) entry which is preliminary data.</text>
</comment>
<keyword evidence="4" id="KW-1185">Reference proteome</keyword>
<dbReference type="AlphaFoldDB" id="A0A941DD64"/>